<evidence type="ECO:0000313" key="1">
    <source>
        <dbReference type="EMBL" id="KAK7353942.1"/>
    </source>
</evidence>
<reference evidence="1 2" key="1">
    <citation type="submission" date="2024-01" db="EMBL/GenBank/DDBJ databases">
        <title>The genomes of 5 underutilized Papilionoideae crops provide insights into root nodulation and disease resistanc.</title>
        <authorList>
            <person name="Jiang F."/>
        </authorList>
    </citation>
    <scope>NUCLEOTIDE SEQUENCE [LARGE SCALE GENOMIC DNA]</scope>
    <source>
        <strain evidence="1">JINMINGXINNONG_FW02</strain>
        <tissue evidence="1">Leaves</tissue>
    </source>
</reference>
<name>A0AAN9QZQ9_PHACN</name>
<comment type="caution">
    <text evidence="1">The sequence shown here is derived from an EMBL/GenBank/DDBJ whole genome shotgun (WGS) entry which is preliminary data.</text>
</comment>
<dbReference type="AlphaFoldDB" id="A0AAN9QZQ9"/>
<keyword evidence="2" id="KW-1185">Reference proteome</keyword>
<protein>
    <submittedName>
        <fullName evidence="1">Uncharacterized protein</fullName>
    </submittedName>
</protein>
<sequence>MKKASYTHMHTYTEKEELRTRLTLPLVNSKVWPSRSDPCQTRVTPLLHHTQYKTSGKEIKVAMKVLANIFPRPVVEKKVYLNKHVRCYAINRKFGWDTLFSSVLAVRN</sequence>
<dbReference type="Proteomes" id="UP001374584">
    <property type="component" value="Unassembled WGS sequence"/>
</dbReference>
<gene>
    <name evidence="1" type="ORF">VNO80_19398</name>
</gene>
<dbReference type="EMBL" id="JAYMYR010000007">
    <property type="protein sequence ID" value="KAK7353942.1"/>
    <property type="molecule type" value="Genomic_DNA"/>
</dbReference>
<proteinExistence type="predicted"/>
<organism evidence="1 2">
    <name type="scientific">Phaseolus coccineus</name>
    <name type="common">Scarlet runner bean</name>
    <name type="synonym">Phaseolus multiflorus</name>
    <dbReference type="NCBI Taxonomy" id="3886"/>
    <lineage>
        <taxon>Eukaryota</taxon>
        <taxon>Viridiplantae</taxon>
        <taxon>Streptophyta</taxon>
        <taxon>Embryophyta</taxon>
        <taxon>Tracheophyta</taxon>
        <taxon>Spermatophyta</taxon>
        <taxon>Magnoliopsida</taxon>
        <taxon>eudicotyledons</taxon>
        <taxon>Gunneridae</taxon>
        <taxon>Pentapetalae</taxon>
        <taxon>rosids</taxon>
        <taxon>fabids</taxon>
        <taxon>Fabales</taxon>
        <taxon>Fabaceae</taxon>
        <taxon>Papilionoideae</taxon>
        <taxon>50 kb inversion clade</taxon>
        <taxon>NPAAA clade</taxon>
        <taxon>indigoferoid/millettioid clade</taxon>
        <taxon>Phaseoleae</taxon>
        <taxon>Phaseolus</taxon>
    </lineage>
</organism>
<evidence type="ECO:0000313" key="2">
    <source>
        <dbReference type="Proteomes" id="UP001374584"/>
    </source>
</evidence>
<accession>A0AAN9QZQ9</accession>